<dbReference type="EMBL" id="CP015094">
    <property type="protein sequence ID" value="APZ55218.1"/>
    <property type="molecule type" value="Genomic_DNA"/>
</dbReference>
<dbReference type="KEGG" id="paby:Ga0080574_TMP4936"/>
<protein>
    <submittedName>
        <fullName evidence="1">Uncharacterized protein</fullName>
    </submittedName>
</protein>
<proteinExistence type="predicted"/>
<gene>
    <name evidence="1" type="ORF">Ga0080574_TMP4936</name>
</gene>
<accession>A0A1P8V0R7</accession>
<keyword evidence="1" id="KW-0614">Plasmid</keyword>
<sequence length="42" mass="4779">MSGTVLLEQSYAKGFEEQLVRDSLPYMTDPRYARPDGSRRAS</sequence>
<geneLocation type="plasmid" evidence="2">
    <name>ppaby6</name>
</geneLocation>
<evidence type="ECO:0000313" key="2">
    <source>
        <dbReference type="Proteomes" id="UP000187059"/>
    </source>
</evidence>
<reference evidence="1 2" key="1">
    <citation type="submission" date="2016-04" db="EMBL/GenBank/DDBJ databases">
        <title>Deep-sea bacteria in the southern Pacific.</title>
        <authorList>
            <person name="Tang K."/>
        </authorList>
    </citation>
    <scope>NUCLEOTIDE SEQUENCE [LARGE SCALE GENOMIC DNA]</scope>
    <source>
        <strain evidence="1 2">JLT2014</strain>
        <plasmid evidence="2">ppaby6</plasmid>
    </source>
</reference>
<name>A0A1P8V0R7_9RHOB</name>
<keyword evidence="2" id="KW-1185">Reference proteome</keyword>
<dbReference type="Proteomes" id="UP000187059">
    <property type="component" value="Plasmid pPABY6"/>
</dbReference>
<evidence type="ECO:0000313" key="1">
    <source>
        <dbReference type="EMBL" id="APZ55218.1"/>
    </source>
</evidence>
<organism evidence="1 2">
    <name type="scientific">Salipiger abyssi</name>
    <dbReference type="NCBI Taxonomy" id="1250539"/>
    <lineage>
        <taxon>Bacteria</taxon>
        <taxon>Pseudomonadati</taxon>
        <taxon>Pseudomonadota</taxon>
        <taxon>Alphaproteobacteria</taxon>
        <taxon>Rhodobacterales</taxon>
        <taxon>Roseobacteraceae</taxon>
        <taxon>Salipiger</taxon>
    </lineage>
</organism>
<dbReference type="AlphaFoldDB" id="A0A1P8V0R7"/>